<dbReference type="PANTHER" id="PTHR10204">
    <property type="entry name" value="NAD P H OXIDOREDUCTASE-RELATED"/>
    <property type="match status" value="1"/>
</dbReference>
<comment type="similarity">
    <text evidence="1">Belongs to the NAD(P)H dehydrogenase (quinone) family.</text>
</comment>
<accession>A0A179B368</accession>
<protein>
    <submittedName>
        <fullName evidence="4">NAD(P)H dehydrogenase</fullName>
    </submittedName>
</protein>
<dbReference type="Proteomes" id="UP000078368">
    <property type="component" value="Unassembled WGS sequence"/>
</dbReference>
<feature type="domain" description="Flavodoxin-like fold" evidence="3">
    <location>
        <begin position="3"/>
        <end position="192"/>
    </location>
</feature>
<evidence type="ECO:0000313" key="4">
    <source>
        <dbReference type="EMBL" id="OAP85920.1"/>
    </source>
</evidence>
<dbReference type="OrthoDB" id="9798454at2"/>
<dbReference type="GO" id="GO:0003955">
    <property type="term" value="F:NAD(P)H dehydrogenase (quinone) activity"/>
    <property type="evidence" value="ECO:0007669"/>
    <property type="project" value="TreeGrafter"/>
</dbReference>
<proteinExistence type="inferred from homology"/>
<dbReference type="InterPro" id="IPR029039">
    <property type="entry name" value="Flavoprotein-like_sf"/>
</dbReference>
<reference evidence="4 5" key="1">
    <citation type="submission" date="2016-04" db="EMBL/GenBank/DDBJ databases">
        <title>Peptidophaga gingivicola gen. nov., sp. nov., isolated from human subgingival plaque.</title>
        <authorList>
            <person name="Beall C.J."/>
            <person name="Mokrzan E.M."/>
            <person name="Griffen A.L."/>
            <person name="Leys E.J."/>
        </authorList>
    </citation>
    <scope>NUCLEOTIDE SEQUENCE [LARGE SCALE GENOMIC DNA]</scope>
    <source>
        <strain evidence="4 5">BA112</strain>
    </source>
</reference>
<sequence length="196" mass="22178">MSHTLVVYGHPYDKSFNHAILEAVTAGLGKAGKKYKVIDLHVDGFDPNYSTEELSLYKDGGTADPLVTEYQKLVDEADSLIVLSPIWWSYLMPNVKGFFDKVMKKPWAYIDTKTGLKGKLQHISKSWVITTAIAPKWYLRLFAGNPIKGTFISTVMKSLGLRNVRWTHFGQINKQGGGRHEKFLREIREQAEKFGG</sequence>
<dbReference type="RefSeq" id="WP_082902985.1">
    <property type="nucleotide sequence ID" value="NZ_LVZK01000001.1"/>
</dbReference>
<dbReference type="SUPFAM" id="SSF52218">
    <property type="entry name" value="Flavoproteins"/>
    <property type="match status" value="1"/>
</dbReference>
<dbReference type="Gene3D" id="3.40.50.360">
    <property type="match status" value="1"/>
</dbReference>
<keyword evidence="2" id="KW-0560">Oxidoreductase</keyword>
<comment type="caution">
    <text evidence="4">The sequence shown here is derived from an EMBL/GenBank/DDBJ whole genome shotgun (WGS) entry which is preliminary data.</text>
</comment>
<organism evidence="4 5">
    <name type="scientific">Peptidiphaga gingivicola</name>
    <dbReference type="NCBI Taxonomy" id="2741497"/>
    <lineage>
        <taxon>Bacteria</taxon>
        <taxon>Bacillati</taxon>
        <taxon>Actinomycetota</taxon>
        <taxon>Actinomycetes</taxon>
        <taxon>Actinomycetales</taxon>
        <taxon>Actinomycetaceae</taxon>
        <taxon>Peptidiphaga</taxon>
    </lineage>
</organism>
<keyword evidence="5" id="KW-1185">Reference proteome</keyword>
<evidence type="ECO:0000259" key="3">
    <source>
        <dbReference type="Pfam" id="PF02525"/>
    </source>
</evidence>
<dbReference type="AlphaFoldDB" id="A0A179B368"/>
<evidence type="ECO:0000256" key="1">
    <source>
        <dbReference type="ARBA" id="ARBA00006252"/>
    </source>
</evidence>
<dbReference type="Pfam" id="PF02525">
    <property type="entry name" value="Flavodoxin_2"/>
    <property type="match status" value="1"/>
</dbReference>
<dbReference type="EMBL" id="LVZK01000001">
    <property type="protein sequence ID" value="OAP85920.1"/>
    <property type="molecule type" value="Genomic_DNA"/>
</dbReference>
<evidence type="ECO:0000313" key="5">
    <source>
        <dbReference type="Proteomes" id="UP000078368"/>
    </source>
</evidence>
<dbReference type="STRING" id="1823756.A4H34_01635"/>
<dbReference type="GO" id="GO:0005829">
    <property type="term" value="C:cytosol"/>
    <property type="evidence" value="ECO:0007669"/>
    <property type="project" value="TreeGrafter"/>
</dbReference>
<dbReference type="InterPro" id="IPR003680">
    <property type="entry name" value="Flavodoxin_fold"/>
</dbReference>
<dbReference type="InterPro" id="IPR051545">
    <property type="entry name" value="NAD(P)H_dehydrogenase_qn"/>
</dbReference>
<evidence type="ECO:0000256" key="2">
    <source>
        <dbReference type="ARBA" id="ARBA00023002"/>
    </source>
</evidence>
<dbReference type="PANTHER" id="PTHR10204:SF34">
    <property type="entry name" value="NAD(P)H DEHYDROGENASE [QUINONE] 1 ISOFORM 1"/>
    <property type="match status" value="1"/>
</dbReference>
<gene>
    <name evidence="4" type="ORF">A4H34_01635</name>
</gene>
<name>A0A179B368_9ACTO</name>